<feature type="compositionally biased region" description="Basic and acidic residues" evidence="5">
    <location>
        <begin position="845"/>
        <end position="858"/>
    </location>
</feature>
<dbReference type="GO" id="GO:0016020">
    <property type="term" value="C:membrane"/>
    <property type="evidence" value="ECO:0007669"/>
    <property type="project" value="UniProtKB-SubCell"/>
</dbReference>
<feature type="transmembrane region" description="Helical" evidence="6">
    <location>
        <begin position="426"/>
        <end position="444"/>
    </location>
</feature>
<keyword evidence="2 6" id="KW-0812">Transmembrane</keyword>
<dbReference type="SUPFAM" id="SSF52091">
    <property type="entry name" value="SpoIIaa-like"/>
    <property type="match status" value="1"/>
</dbReference>
<dbReference type="InterPro" id="IPR052706">
    <property type="entry name" value="Membrane-Transporter-like"/>
</dbReference>
<proteinExistence type="predicted"/>
<dbReference type="InterPro" id="IPR002645">
    <property type="entry name" value="STAS_dom"/>
</dbReference>
<feature type="transmembrane region" description="Helical" evidence="6">
    <location>
        <begin position="308"/>
        <end position="324"/>
    </location>
</feature>
<comment type="subcellular location">
    <subcellularLocation>
        <location evidence="1">Membrane</location>
        <topology evidence="1">Multi-pass membrane protein</topology>
    </subcellularLocation>
</comment>
<feature type="transmembrane region" description="Helical" evidence="6">
    <location>
        <begin position="330"/>
        <end position="348"/>
    </location>
</feature>
<feature type="transmembrane region" description="Helical" evidence="6">
    <location>
        <begin position="594"/>
        <end position="614"/>
    </location>
</feature>
<feature type="region of interest" description="Disordered" evidence="5">
    <location>
        <begin position="838"/>
        <end position="858"/>
    </location>
</feature>
<reference evidence="9" key="2">
    <citation type="submission" date="2024-04" db="EMBL/GenBank/DDBJ databases">
        <authorList>
            <person name="Chen Y."/>
            <person name="Shah S."/>
            <person name="Dougan E. K."/>
            <person name="Thang M."/>
            <person name="Chan C."/>
        </authorList>
    </citation>
    <scope>NUCLEOTIDE SEQUENCE [LARGE SCALE GENOMIC DNA]</scope>
</reference>
<feature type="transmembrane region" description="Helical" evidence="6">
    <location>
        <begin position="558"/>
        <end position="582"/>
    </location>
</feature>
<keyword evidence="3 6" id="KW-1133">Transmembrane helix</keyword>
<dbReference type="PANTHER" id="PTHR43310">
    <property type="entry name" value="SULFATE TRANSPORTER YBAR-RELATED"/>
    <property type="match status" value="1"/>
</dbReference>
<evidence type="ECO:0000256" key="1">
    <source>
        <dbReference type="ARBA" id="ARBA00004141"/>
    </source>
</evidence>
<dbReference type="EMBL" id="CAMXCT010002090">
    <property type="protein sequence ID" value="CAI3995566.1"/>
    <property type="molecule type" value="Genomic_DNA"/>
</dbReference>
<dbReference type="EMBL" id="CAMXCT020002090">
    <property type="protein sequence ID" value="CAL1148941.1"/>
    <property type="molecule type" value="Genomic_DNA"/>
</dbReference>
<evidence type="ECO:0000256" key="6">
    <source>
        <dbReference type="SAM" id="Phobius"/>
    </source>
</evidence>
<reference evidence="8" key="1">
    <citation type="submission" date="2022-10" db="EMBL/GenBank/DDBJ databases">
        <authorList>
            <person name="Chen Y."/>
            <person name="Dougan E. K."/>
            <person name="Chan C."/>
            <person name="Rhodes N."/>
            <person name="Thang M."/>
        </authorList>
    </citation>
    <scope>NUCLEOTIDE SEQUENCE</scope>
</reference>
<evidence type="ECO:0000256" key="2">
    <source>
        <dbReference type="ARBA" id="ARBA00022692"/>
    </source>
</evidence>
<accession>A0A9P1CQF2</accession>
<evidence type="ECO:0000259" key="7">
    <source>
        <dbReference type="PROSITE" id="PS50801"/>
    </source>
</evidence>
<dbReference type="Proteomes" id="UP001152797">
    <property type="component" value="Unassembled WGS sequence"/>
</dbReference>
<evidence type="ECO:0000313" key="11">
    <source>
        <dbReference type="Proteomes" id="UP001152797"/>
    </source>
</evidence>
<dbReference type="Gene3D" id="3.30.750.24">
    <property type="entry name" value="STAS domain"/>
    <property type="match status" value="1"/>
</dbReference>
<name>A0A9P1CQF2_9DINO</name>
<dbReference type="InterPro" id="IPR036513">
    <property type="entry name" value="STAS_dom_sf"/>
</dbReference>
<evidence type="ECO:0000313" key="9">
    <source>
        <dbReference type="EMBL" id="CAL1148941.1"/>
    </source>
</evidence>
<keyword evidence="4 6" id="KW-0472">Membrane</keyword>
<feature type="transmembrane region" description="Helical" evidence="6">
    <location>
        <begin position="450"/>
        <end position="472"/>
    </location>
</feature>
<dbReference type="InterPro" id="IPR011547">
    <property type="entry name" value="SLC26A/SulP_dom"/>
</dbReference>
<comment type="caution">
    <text evidence="8">The sequence shown here is derived from an EMBL/GenBank/DDBJ whole genome shotgun (WGS) entry which is preliminary data.</text>
</comment>
<dbReference type="OrthoDB" id="288203at2759"/>
<feature type="transmembrane region" description="Helical" evidence="6">
    <location>
        <begin position="360"/>
        <end position="377"/>
    </location>
</feature>
<evidence type="ECO:0000313" key="10">
    <source>
        <dbReference type="EMBL" id="CAL4782878.1"/>
    </source>
</evidence>
<feature type="transmembrane region" description="Helical" evidence="6">
    <location>
        <begin position="383"/>
        <end position="406"/>
    </location>
</feature>
<sequence>MAGGAAAATTGRGLMKLLAGGREACLVDFGGSSAAMDIYVLCHEVRGMDLSPGEQLSVSLRDLTRSDPEKETMPGRPWELRQVRSEAVLQLRAWASSSPDSRRHLGELRLPIAQLRALGLNMLYQTWITLDPDPEMPGSQGLGLSDLEQKMNDGSRQLFQPKVCLSLCKAEDVTDGKMTLGFDISNDLKDERWSALLRSQMQHVTMSHGLHLQGLKAEEDSRQTVGTLGTETSRKVKIFEKGSARNVMPATEGWFGLGGRFLPKDLTTLEGLNATYATKEILLGITIGFAQVPESVAFAFLAHVRPHVALHAAWVMGLFCSLLGGRPGMVNGATGAFAAIIATFLPVPSVPGGNGEHVELLFPSVMLAGLLMLAASASNLSRFILLLPTPVMVGFCNGLAIVIGLAQLHPFHSEETHSGWKEGFELMWMLVITAVSMITMEFLPKVPLQIFKVIPSSLMAILVAILLEFAVVRRCGSRTDTIGDVSEFTAETAFPIPFFVDHPSTGYDLSKIGSWTSIQNIIVQGILLCVVGSIESLMTSEVVESFTKTPSHGDRSLFAMGLGNIVSGFLGGMGGNAMIGLSTINVLNGGRGRMAPTCTALVVMASVMGAYSLLNFIPVAALAGIMIVVVLHTFKWFSLGMVLAAVLPKCARDRLNLHRKVPRIEAMVVLVVTILSKQTNIAVAVLVGVSICAISFAWDAGNDFKLSESMAGDIKVYDVDGPLFFTSANRLVKLLDSEKDPQEVELRFGEATLMDFTSVETLHKIALNYQNAGKSITFHTLNLSSQKIIEKANHLVRAIEYTSSDDAVRLPSVPSFTEGFRHDPMTQQGVFDRIASFDRVSSPGGKKDSAPKDLEVDV</sequence>
<dbReference type="PROSITE" id="PS50801">
    <property type="entry name" value="STAS"/>
    <property type="match status" value="1"/>
</dbReference>
<keyword evidence="11" id="KW-1185">Reference proteome</keyword>
<organism evidence="8">
    <name type="scientific">Cladocopium goreaui</name>
    <dbReference type="NCBI Taxonomy" id="2562237"/>
    <lineage>
        <taxon>Eukaryota</taxon>
        <taxon>Sar</taxon>
        <taxon>Alveolata</taxon>
        <taxon>Dinophyceae</taxon>
        <taxon>Suessiales</taxon>
        <taxon>Symbiodiniaceae</taxon>
        <taxon>Cladocopium</taxon>
    </lineage>
</organism>
<feature type="transmembrane region" description="Helical" evidence="6">
    <location>
        <begin position="668"/>
        <end position="698"/>
    </location>
</feature>
<dbReference type="PANTHER" id="PTHR43310:SF1">
    <property type="entry name" value="SULFATE TRANSPORTER YBAR-RELATED"/>
    <property type="match status" value="1"/>
</dbReference>
<gene>
    <name evidence="8" type="ORF">C1SCF055_LOCUS22104</name>
</gene>
<protein>
    <submittedName>
        <fullName evidence="10">Sulfate transporter YbaR</fullName>
    </submittedName>
</protein>
<evidence type="ECO:0000256" key="3">
    <source>
        <dbReference type="ARBA" id="ARBA00022989"/>
    </source>
</evidence>
<evidence type="ECO:0000256" key="5">
    <source>
        <dbReference type="SAM" id="MobiDB-lite"/>
    </source>
</evidence>
<dbReference type="Pfam" id="PF00916">
    <property type="entry name" value="Sulfate_transp"/>
    <property type="match status" value="1"/>
</dbReference>
<evidence type="ECO:0000313" key="8">
    <source>
        <dbReference type="EMBL" id="CAI3995566.1"/>
    </source>
</evidence>
<dbReference type="CDD" id="cd07042">
    <property type="entry name" value="STAS_SulP_like_sulfate_transporter"/>
    <property type="match status" value="1"/>
</dbReference>
<feature type="domain" description="STAS" evidence="7">
    <location>
        <begin position="704"/>
        <end position="811"/>
    </location>
</feature>
<dbReference type="EMBL" id="CAMXCT030002090">
    <property type="protein sequence ID" value="CAL4782878.1"/>
    <property type="molecule type" value="Genomic_DNA"/>
</dbReference>
<evidence type="ECO:0000256" key="4">
    <source>
        <dbReference type="ARBA" id="ARBA00023136"/>
    </source>
</evidence>
<dbReference type="AlphaFoldDB" id="A0A9P1CQF2"/>
<feature type="transmembrane region" description="Helical" evidence="6">
    <location>
        <begin position="620"/>
        <end position="647"/>
    </location>
</feature>